<dbReference type="RefSeq" id="WP_091544045.1">
    <property type="nucleotide sequence ID" value="NZ_FONY01000013.1"/>
</dbReference>
<keyword evidence="1" id="KW-0812">Transmembrane</keyword>
<keyword evidence="1" id="KW-0472">Membrane</keyword>
<gene>
    <name evidence="2" type="ORF">SAMN04488541_101349</name>
</gene>
<feature type="transmembrane region" description="Helical" evidence="1">
    <location>
        <begin position="32"/>
        <end position="54"/>
    </location>
</feature>
<feature type="transmembrane region" description="Helical" evidence="1">
    <location>
        <begin position="7"/>
        <end position="26"/>
    </location>
</feature>
<evidence type="ECO:0000313" key="2">
    <source>
        <dbReference type="EMBL" id="SFF02725.1"/>
    </source>
</evidence>
<sequence>MEKFRNTFNLVSNVAFVTCLVGYLLSANQIKGFGTLLIVGWLSFAVVALIEAFLYQGKAKLLYMIMLVGTAVASVGILFKLMNYPNSQEMLLYGGGSALVGFLLVLFSTQRFDSLMSKSLIAGLIAMYLIKGMFTF</sequence>
<keyword evidence="1" id="KW-1133">Transmembrane helix</keyword>
<keyword evidence="3" id="KW-1185">Reference proteome</keyword>
<dbReference type="STRING" id="1003.SAMN04488541_101349"/>
<protein>
    <submittedName>
        <fullName evidence="2">Uncharacterized protein</fullName>
    </submittedName>
</protein>
<reference evidence="2 3" key="1">
    <citation type="submission" date="2016-10" db="EMBL/GenBank/DDBJ databases">
        <authorList>
            <person name="de Groot N.N."/>
        </authorList>
    </citation>
    <scope>NUCLEOTIDE SEQUENCE [LARGE SCALE GENOMIC DNA]</scope>
    <source>
        <strain>GEY</strain>
        <strain evidence="3">DSM 9560</strain>
    </source>
</reference>
<feature type="transmembrane region" description="Helical" evidence="1">
    <location>
        <begin position="91"/>
        <end position="108"/>
    </location>
</feature>
<dbReference type="OrthoDB" id="9887666at2"/>
<proteinExistence type="predicted"/>
<feature type="transmembrane region" description="Helical" evidence="1">
    <location>
        <begin position="61"/>
        <end position="79"/>
    </location>
</feature>
<name>A0A1I2FBW7_9BACT</name>
<dbReference type="Proteomes" id="UP000199513">
    <property type="component" value="Unassembled WGS sequence"/>
</dbReference>
<dbReference type="AlphaFoldDB" id="A0A1I2FBW7"/>
<evidence type="ECO:0000313" key="3">
    <source>
        <dbReference type="Proteomes" id="UP000199513"/>
    </source>
</evidence>
<evidence type="ECO:0000256" key="1">
    <source>
        <dbReference type="SAM" id="Phobius"/>
    </source>
</evidence>
<dbReference type="EMBL" id="FONY01000013">
    <property type="protein sequence ID" value="SFF02725.1"/>
    <property type="molecule type" value="Genomic_DNA"/>
</dbReference>
<accession>A0A1I2FBW7</accession>
<feature type="transmembrane region" description="Helical" evidence="1">
    <location>
        <begin position="115"/>
        <end position="134"/>
    </location>
</feature>
<organism evidence="2 3">
    <name type="scientific">Thermoflexibacter ruber</name>
    <dbReference type="NCBI Taxonomy" id="1003"/>
    <lineage>
        <taxon>Bacteria</taxon>
        <taxon>Pseudomonadati</taxon>
        <taxon>Bacteroidota</taxon>
        <taxon>Cytophagia</taxon>
        <taxon>Cytophagales</taxon>
        <taxon>Thermoflexibacteraceae</taxon>
        <taxon>Thermoflexibacter</taxon>
    </lineage>
</organism>